<organism evidence="7 8">
    <name type="scientific">Sorangium cellulosum So0157-2</name>
    <dbReference type="NCBI Taxonomy" id="1254432"/>
    <lineage>
        <taxon>Bacteria</taxon>
        <taxon>Pseudomonadati</taxon>
        <taxon>Myxococcota</taxon>
        <taxon>Polyangia</taxon>
        <taxon>Polyangiales</taxon>
        <taxon>Polyangiaceae</taxon>
        <taxon>Sorangium</taxon>
    </lineage>
</organism>
<gene>
    <name evidence="7" type="ORF">SCE1572_01725</name>
</gene>
<dbReference type="EMBL" id="CP003969">
    <property type="protein sequence ID" value="AGP32047.1"/>
    <property type="molecule type" value="Genomic_DNA"/>
</dbReference>
<dbReference type="PANTHER" id="PTHR42978:SF3">
    <property type="entry name" value="BLR3078 PROTEIN"/>
    <property type="match status" value="1"/>
</dbReference>
<proteinExistence type="inferred from homology"/>
<evidence type="ECO:0000313" key="7">
    <source>
        <dbReference type="EMBL" id="AGP32047.1"/>
    </source>
</evidence>
<dbReference type="eggNOG" id="COG0491">
    <property type="taxonomic scope" value="Bacteria"/>
</dbReference>
<name>S4XFZ0_SORCE</name>
<keyword evidence="2" id="KW-0479">Metal-binding</keyword>
<evidence type="ECO:0000256" key="4">
    <source>
        <dbReference type="ARBA" id="ARBA00022833"/>
    </source>
</evidence>
<dbReference type="STRING" id="1254432.SCE1572_01725"/>
<dbReference type="KEGG" id="scu:SCE1572_01725"/>
<dbReference type="CDD" id="cd07742">
    <property type="entry name" value="metallo-hydrolase-like_MBL-fold"/>
    <property type="match status" value="1"/>
</dbReference>
<dbReference type="Gene3D" id="3.60.15.10">
    <property type="entry name" value="Ribonuclease Z/Hydroxyacylglutathione hydrolase-like"/>
    <property type="match status" value="1"/>
</dbReference>
<dbReference type="InterPro" id="IPR051013">
    <property type="entry name" value="MBL_superfamily_lactonases"/>
</dbReference>
<dbReference type="InterPro" id="IPR036866">
    <property type="entry name" value="RibonucZ/Hydroxyglut_hydro"/>
</dbReference>
<dbReference type="AlphaFoldDB" id="S4XFZ0"/>
<evidence type="ECO:0000256" key="3">
    <source>
        <dbReference type="ARBA" id="ARBA00022801"/>
    </source>
</evidence>
<dbReference type="Pfam" id="PF00753">
    <property type="entry name" value="Lactamase_B"/>
    <property type="match status" value="1"/>
</dbReference>
<feature type="region of interest" description="Disordered" evidence="5">
    <location>
        <begin position="305"/>
        <end position="330"/>
    </location>
</feature>
<keyword evidence="3" id="KW-0378">Hydrolase</keyword>
<dbReference type="Proteomes" id="UP000014803">
    <property type="component" value="Chromosome"/>
</dbReference>
<sequence length="330" mass="36916">MRCAGLDIGPSRGRPRGRVAAKGEASVRIHHLNCISTCPIGGALMDGQTLGLRGRLTCHCLLLETDGGLVLVDTGLGLLDVSMARRRLSRFFLFLVRPEFRAEMTAYRQIQRLGFRPEDVRHIVLTHLDFDHAGGLDDFPGAEVHLLADERDAAVARRTLLDRMRYRPAQWSTQPNWIAYPSDGGERWFGFEGARPVGGLKDEVLFVPLIGHTLGHSGVAIRSDGRWLLLAGDAYFYHREMDPVRPTCTPGLRAYQFMMEKDRGARLQNQRRLRALRREHGHEVTVVCSHDVVEFERLTGRSHAVPAGAREKGAPEPPLWTPAAARAQRI</sequence>
<protein>
    <submittedName>
        <fullName evidence="7">Beta-lactamase</fullName>
    </submittedName>
</protein>
<keyword evidence="4" id="KW-0862">Zinc</keyword>
<evidence type="ECO:0000259" key="6">
    <source>
        <dbReference type="SMART" id="SM00849"/>
    </source>
</evidence>
<comment type="similarity">
    <text evidence="1">Belongs to the metallo-beta-lactamase superfamily.</text>
</comment>
<reference evidence="7 8" key="1">
    <citation type="journal article" date="2013" name="Sci. Rep.">
        <title>Extraordinary expansion of a Sorangium cellulosum genome from an alkaline milieu.</title>
        <authorList>
            <person name="Han K."/>
            <person name="Li Z.F."/>
            <person name="Peng R."/>
            <person name="Zhu L.P."/>
            <person name="Zhou T."/>
            <person name="Wang L.G."/>
            <person name="Li S.G."/>
            <person name="Zhang X.B."/>
            <person name="Hu W."/>
            <person name="Wu Z.H."/>
            <person name="Qin N."/>
            <person name="Li Y.Z."/>
        </authorList>
    </citation>
    <scope>NUCLEOTIDE SEQUENCE [LARGE SCALE GENOMIC DNA]</scope>
    <source>
        <strain evidence="7 8">So0157-2</strain>
    </source>
</reference>
<dbReference type="SMART" id="SM00849">
    <property type="entry name" value="Lactamase_B"/>
    <property type="match status" value="1"/>
</dbReference>
<dbReference type="SUPFAM" id="SSF56281">
    <property type="entry name" value="Metallo-hydrolase/oxidoreductase"/>
    <property type="match status" value="1"/>
</dbReference>
<dbReference type="HOGENOM" id="CLU_030571_3_0_7"/>
<dbReference type="GO" id="GO:0046872">
    <property type="term" value="F:metal ion binding"/>
    <property type="evidence" value="ECO:0007669"/>
    <property type="project" value="UniProtKB-KW"/>
</dbReference>
<evidence type="ECO:0000256" key="5">
    <source>
        <dbReference type="SAM" id="MobiDB-lite"/>
    </source>
</evidence>
<evidence type="ECO:0000313" key="8">
    <source>
        <dbReference type="Proteomes" id="UP000014803"/>
    </source>
</evidence>
<accession>S4XFZ0</accession>
<feature type="domain" description="Metallo-beta-lactamase" evidence="6">
    <location>
        <begin position="57"/>
        <end position="290"/>
    </location>
</feature>
<dbReference type="PATRIC" id="fig|1254432.3.peg.376"/>
<evidence type="ECO:0000256" key="2">
    <source>
        <dbReference type="ARBA" id="ARBA00022723"/>
    </source>
</evidence>
<dbReference type="InterPro" id="IPR001279">
    <property type="entry name" value="Metallo-B-lactamas"/>
</dbReference>
<dbReference type="GO" id="GO:0016787">
    <property type="term" value="F:hydrolase activity"/>
    <property type="evidence" value="ECO:0007669"/>
    <property type="project" value="UniProtKB-KW"/>
</dbReference>
<dbReference type="PANTHER" id="PTHR42978">
    <property type="entry name" value="QUORUM-QUENCHING LACTONASE YTNP-RELATED-RELATED"/>
    <property type="match status" value="1"/>
</dbReference>
<evidence type="ECO:0000256" key="1">
    <source>
        <dbReference type="ARBA" id="ARBA00007749"/>
    </source>
</evidence>